<protein>
    <submittedName>
        <fullName evidence="3">Carboxylic ester hydrolase (EC)</fullName>
        <ecNumber evidence="3">3.1.1.-</ecNumber>
    </submittedName>
</protein>
<keyword evidence="1" id="KW-0732">Signal</keyword>
<keyword evidence="3" id="KW-0378">Hydrolase</keyword>
<dbReference type="EC" id="3.1.1.-" evidence="3"/>
<dbReference type="GO" id="GO:0016787">
    <property type="term" value="F:hydrolase activity"/>
    <property type="evidence" value="ECO:0007669"/>
    <property type="project" value="UniProtKB-KW"/>
</dbReference>
<gene>
    <name evidence="3" type="primary">G4NGA7</name>
</gene>
<proteinExistence type="predicted"/>
<dbReference type="Pfam" id="PF00135">
    <property type="entry name" value="COesterase"/>
    <property type="match status" value="1"/>
</dbReference>
<feature type="signal peptide" evidence="1">
    <location>
        <begin position="1"/>
        <end position="19"/>
    </location>
</feature>
<name>A0A5K1JT97_9APHY</name>
<dbReference type="AlphaFoldDB" id="A0A5K1JT97"/>
<evidence type="ECO:0000259" key="2">
    <source>
        <dbReference type="Pfam" id="PF00135"/>
    </source>
</evidence>
<organism evidence="3">
    <name type="scientific">Ganoderma boninense</name>
    <dbReference type="NCBI Taxonomy" id="34458"/>
    <lineage>
        <taxon>Eukaryota</taxon>
        <taxon>Fungi</taxon>
        <taxon>Dikarya</taxon>
        <taxon>Basidiomycota</taxon>
        <taxon>Agaricomycotina</taxon>
        <taxon>Agaricomycetes</taxon>
        <taxon>Polyporales</taxon>
        <taxon>Polyporaceae</taxon>
        <taxon>Ganoderma</taxon>
    </lineage>
</organism>
<accession>A0A5K1JT97</accession>
<dbReference type="InterPro" id="IPR002018">
    <property type="entry name" value="CarbesteraseB"/>
</dbReference>
<reference evidence="3" key="1">
    <citation type="submission" date="2019-10" db="EMBL/GenBank/DDBJ databases">
        <authorList>
            <person name="Nor Muhammad N."/>
        </authorList>
    </citation>
    <scope>NUCLEOTIDE SEQUENCE</scope>
</reference>
<dbReference type="PANTHER" id="PTHR45570">
    <property type="entry name" value="CARBOXYLIC ESTER HYDROLASE"/>
    <property type="match status" value="1"/>
</dbReference>
<feature type="domain" description="Carboxylesterase type B" evidence="2">
    <location>
        <begin position="56"/>
        <end position="480"/>
    </location>
</feature>
<evidence type="ECO:0000313" key="3">
    <source>
        <dbReference type="EMBL" id="VWO94849.1"/>
    </source>
</evidence>
<dbReference type="InterPro" id="IPR029058">
    <property type="entry name" value="AB_hydrolase_fold"/>
</dbReference>
<dbReference type="EMBL" id="LR724279">
    <property type="protein sequence ID" value="VWO94849.1"/>
    <property type="molecule type" value="Genomic_DNA"/>
</dbReference>
<sequence>MFGHQSLVFALLLASSAAAAPSRPAMPAYSLKSELCKLSPFIQKVLCPRQSSGSTNSVTTPIGTALGTSDDSGATRFAVKYASASRWQQSTVATTWELPNGSSNVTALPVPCVQADDNGNTVGTEDCLSMILYVPASLPADAPTFMWIHGGSFTSGSATGPGLDGSKLATATQSVVAVIQYRLGALGFLQPNGGFNLAVKDVINALAFLQEVLPSFGASASKITIAGQSAGANMVRAVLAAPSASSMFQSAVLQSDPMDFGFLTPSVHQEVLGNFTVNLNCSTTDTSCLNSLSLNSIMAAQSDLLNDAVNDELDPAAGASEPIRPVRDNSLITNPLDLTASFPQQSKPIILSNVRNEAALTIYGNFQSSVDSSLYEQLVQFTFGEPRTTRILNTAVYAVSPAVNGVEPDQRPQLEELGTDQIWRCATWTFARNWVGSGGAAYVGEYMLGATYPGNEEVPFCTAGGSVCHQDDIEIIFGTVQNATSPADCTDHGDAGTLQVLPPHRLPQRRDGFPTWEVAGTSDVNAINLGAPGLATVGACNTSYWGNFVDYDYQVFGL</sequence>
<dbReference type="SUPFAM" id="SSF53474">
    <property type="entry name" value="alpha/beta-Hydrolases"/>
    <property type="match status" value="1"/>
</dbReference>
<dbReference type="PANTHER" id="PTHR45570:SF1">
    <property type="entry name" value="CARBOXYLIC ESTER HYDROLASE"/>
    <property type="match status" value="1"/>
</dbReference>
<dbReference type="Gene3D" id="3.40.50.1820">
    <property type="entry name" value="alpha/beta hydrolase"/>
    <property type="match status" value="1"/>
</dbReference>
<evidence type="ECO:0000256" key="1">
    <source>
        <dbReference type="SAM" id="SignalP"/>
    </source>
</evidence>
<feature type="chain" id="PRO_5023832757" evidence="1">
    <location>
        <begin position="20"/>
        <end position="558"/>
    </location>
</feature>